<feature type="domain" description="C-type lectin" evidence="2">
    <location>
        <begin position="29"/>
        <end position="147"/>
    </location>
</feature>
<name>A0A9J7YVI3_CYPCA</name>
<proteinExistence type="predicted"/>
<dbReference type="Ensembl" id="ENSCCRT00000178614.1">
    <property type="protein sequence ID" value="ENSCCRP00000124057.1"/>
    <property type="gene ID" value="ENSCCRG00000062122.1"/>
</dbReference>
<dbReference type="PROSITE" id="PS00615">
    <property type="entry name" value="C_TYPE_LECTIN_1"/>
    <property type="match status" value="2"/>
</dbReference>
<dbReference type="InterPro" id="IPR016186">
    <property type="entry name" value="C-type_lectin-like/link_sf"/>
</dbReference>
<dbReference type="Pfam" id="PF00059">
    <property type="entry name" value="Lectin_C"/>
    <property type="match status" value="2"/>
</dbReference>
<dbReference type="InterPro" id="IPR050111">
    <property type="entry name" value="C-type_lectin/snaclec_domain"/>
</dbReference>
<dbReference type="AlphaFoldDB" id="A0A9J7YVI3"/>
<evidence type="ECO:0000256" key="1">
    <source>
        <dbReference type="ARBA" id="ARBA00023157"/>
    </source>
</evidence>
<evidence type="ECO:0000313" key="3">
    <source>
        <dbReference type="Ensembl" id="ENSCCRP00000124057.1"/>
    </source>
</evidence>
<accession>A0A9J7YVI3</accession>
<sequence length="309" mass="34645">MILWAFSAASSIPVPPPTSTPCSSGYITWYSSCYKLVSEPKTWEEAQQACVKEGGNLASVDMSYDQAFISAAVQQGKTDAWIGLRRLAGSDSYKWSDGWPVFFTHWGPGEPTNHEGEGCVSMHAPSHFIQGTWNDTACAAAKPYICKITKGKQLQMPVSNLYAEKPPSTPAPGDGKCSLGWWSYGRYCYYAYNGKVGYSWPEARHICQEVNGGELASIHSRAEVEFIRNINYTKYHNVWIGLTRDHGWGWTDLTSLGFTNWAPGEPNEAFHDGDVGKENCVEMYHDGTWNDNNCVQKRGFVCRHRQYIY</sequence>
<dbReference type="Gene3D" id="3.10.100.10">
    <property type="entry name" value="Mannose-Binding Protein A, subunit A"/>
    <property type="match status" value="2"/>
</dbReference>
<evidence type="ECO:0000313" key="4">
    <source>
        <dbReference type="Proteomes" id="UP001108240"/>
    </source>
</evidence>
<reference evidence="3" key="2">
    <citation type="submission" date="2025-09" db="UniProtKB">
        <authorList>
            <consortium name="Ensembl"/>
        </authorList>
    </citation>
    <scope>IDENTIFICATION</scope>
</reference>
<dbReference type="PANTHER" id="PTHR22803">
    <property type="entry name" value="MANNOSE, PHOSPHOLIPASE, LECTIN RECEPTOR RELATED"/>
    <property type="match status" value="1"/>
</dbReference>
<reference evidence="3" key="1">
    <citation type="submission" date="2025-08" db="UniProtKB">
        <authorList>
            <consortium name="Ensembl"/>
        </authorList>
    </citation>
    <scope>IDENTIFICATION</scope>
</reference>
<dbReference type="SUPFAM" id="SSF56436">
    <property type="entry name" value="C-type lectin-like"/>
    <property type="match status" value="2"/>
</dbReference>
<dbReference type="Proteomes" id="UP001108240">
    <property type="component" value="Unplaced"/>
</dbReference>
<dbReference type="InterPro" id="IPR001304">
    <property type="entry name" value="C-type_lectin-like"/>
</dbReference>
<dbReference type="InterPro" id="IPR016187">
    <property type="entry name" value="CTDL_fold"/>
</dbReference>
<keyword evidence="4" id="KW-1185">Reference proteome</keyword>
<feature type="domain" description="C-type lectin" evidence="2">
    <location>
        <begin position="184"/>
        <end position="303"/>
    </location>
</feature>
<protein>
    <recommendedName>
        <fullName evidence="2">C-type lectin domain-containing protein</fullName>
    </recommendedName>
</protein>
<dbReference type="SMART" id="SM00034">
    <property type="entry name" value="CLECT"/>
    <property type="match status" value="2"/>
</dbReference>
<evidence type="ECO:0000259" key="2">
    <source>
        <dbReference type="PROSITE" id="PS50041"/>
    </source>
</evidence>
<dbReference type="CDD" id="cd00037">
    <property type="entry name" value="CLECT"/>
    <property type="match status" value="2"/>
</dbReference>
<dbReference type="InterPro" id="IPR018378">
    <property type="entry name" value="C-type_lectin_CS"/>
</dbReference>
<keyword evidence="1" id="KW-1015">Disulfide bond</keyword>
<organism evidence="3 4">
    <name type="scientific">Cyprinus carpio carpio</name>
    <dbReference type="NCBI Taxonomy" id="630221"/>
    <lineage>
        <taxon>Eukaryota</taxon>
        <taxon>Metazoa</taxon>
        <taxon>Chordata</taxon>
        <taxon>Craniata</taxon>
        <taxon>Vertebrata</taxon>
        <taxon>Euteleostomi</taxon>
        <taxon>Actinopterygii</taxon>
        <taxon>Neopterygii</taxon>
        <taxon>Teleostei</taxon>
        <taxon>Ostariophysi</taxon>
        <taxon>Cypriniformes</taxon>
        <taxon>Cyprinidae</taxon>
        <taxon>Cyprininae</taxon>
        <taxon>Cyprinus</taxon>
    </lineage>
</organism>
<dbReference type="GeneTree" id="ENSGT01150000286973"/>
<dbReference type="PROSITE" id="PS50041">
    <property type="entry name" value="C_TYPE_LECTIN_2"/>
    <property type="match status" value="2"/>
</dbReference>